<dbReference type="Pfam" id="PF02873">
    <property type="entry name" value="MurB_C"/>
    <property type="match status" value="1"/>
</dbReference>
<evidence type="ECO:0000256" key="15">
    <source>
        <dbReference type="ARBA" id="ARBA00048914"/>
    </source>
</evidence>
<dbReference type="Gene3D" id="3.30.43.10">
    <property type="entry name" value="Uridine Diphospho-n-acetylenolpyruvylglucosamine Reductase, domain 2"/>
    <property type="match status" value="1"/>
</dbReference>
<keyword evidence="12 16" id="KW-0560">Oxidoreductase</keyword>
<feature type="active site" description="Proton donor" evidence="16">
    <location>
        <position position="227"/>
    </location>
</feature>
<dbReference type="GO" id="GO:0051301">
    <property type="term" value="P:cell division"/>
    <property type="evidence" value="ECO:0007669"/>
    <property type="project" value="UniProtKB-KW"/>
</dbReference>
<dbReference type="Gene3D" id="3.30.465.10">
    <property type="match status" value="1"/>
</dbReference>
<dbReference type="GO" id="GO:0005829">
    <property type="term" value="C:cytosol"/>
    <property type="evidence" value="ECO:0007669"/>
    <property type="project" value="TreeGrafter"/>
</dbReference>
<keyword evidence="10 16" id="KW-0133">Cell shape</keyword>
<evidence type="ECO:0000256" key="14">
    <source>
        <dbReference type="ARBA" id="ARBA00023316"/>
    </source>
</evidence>
<sequence length="306" mass="33646">MDKVKNLMKKLAALQAGNIKEQEPLKNHTTWKIGGPAALFFEPSSVEGLEKAMKAIVAEEVPWFVIGKGSNLLISDNGIQGVVIKLGENMTELIQDGETLRVGAGYSLIRLATIMSKKGYSGLEFAGGIPGTVGGAVFMNAGAHGSDISQILQRTRVLLPDGSITWYTKEEMHFSYRTSRLQTEQGICLEAEFLLKKGDREKITKEMQANKEYRRHSQPWNYPCCGSVFRNPLPNYAGKLIEEAGLKGHTIGGAQISEMHANFIVNIGEAKAADVMNLISYVQKTIYDKYGIKMVPEVELIGESSF</sequence>
<dbReference type="InterPro" id="IPR016167">
    <property type="entry name" value="FAD-bd_PCMH_sub1"/>
</dbReference>
<dbReference type="InterPro" id="IPR016169">
    <property type="entry name" value="FAD-bd_PCMH_sub2"/>
</dbReference>
<evidence type="ECO:0000256" key="3">
    <source>
        <dbReference type="ARBA" id="ARBA00004496"/>
    </source>
</evidence>
<keyword evidence="6 16" id="KW-0132">Cell division</keyword>
<dbReference type="InterPro" id="IPR006094">
    <property type="entry name" value="Oxid_FAD_bind_N"/>
</dbReference>
<dbReference type="AlphaFoldDB" id="A0A1H3MH53"/>
<dbReference type="InterPro" id="IPR016166">
    <property type="entry name" value="FAD-bd_PCMH"/>
</dbReference>
<comment type="cofactor">
    <cofactor evidence="1 16">
        <name>FAD</name>
        <dbReference type="ChEBI" id="CHEBI:57692"/>
    </cofactor>
</comment>
<dbReference type="SUPFAM" id="SSF56176">
    <property type="entry name" value="FAD-binding/transporter-associated domain-like"/>
    <property type="match status" value="1"/>
</dbReference>
<dbReference type="NCBIfam" id="NF010480">
    <property type="entry name" value="PRK13905.1"/>
    <property type="match status" value="1"/>
</dbReference>
<feature type="active site" evidence="16">
    <location>
        <position position="297"/>
    </location>
</feature>
<gene>
    <name evidence="16" type="primary">murB</name>
    <name evidence="18" type="ORF">SAMN05421736_103229</name>
</gene>
<dbReference type="Gene3D" id="3.90.78.10">
    <property type="entry name" value="UDP-N-acetylenolpyruvoylglucosamine reductase, C-terminal domain"/>
    <property type="match status" value="1"/>
</dbReference>
<evidence type="ECO:0000256" key="5">
    <source>
        <dbReference type="ARBA" id="ARBA00022490"/>
    </source>
</evidence>
<evidence type="ECO:0000256" key="16">
    <source>
        <dbReference type="HAMAP-Rule" id="MF_00037"/>
    </source>
</evidence>
<dbReference type="GO" id="GO:0009252">
    <property type="term" value="P:peptidoglycan biosynthetic process"/>
    <property type="evidence" value="ECO:0007669"/>
    <property type="project" value="UniProtKB-UniRule"/>
</dbReference>
<dbReference type="PROSITE" id="PS51387">
    <property type="entry name" value="FAD_PCMH"/>
    <property type="match status" value="1"/>
</dbReference>
<keyword evidence="19" id="KW-1185">Reference proteome</keyword>
<dbReference type="GO" id="GO:0071949">
    <property type="term" value="F:FAD binding"/>
    <property type="evidence" value="ECO:0007669"/>
    <property type="project" value="InterPro"/>
</dbReference>
<dbReference type="NCBIfam" id="TIGR00179">
    <property type="entry name" value="murB"/>
    <property type="match status" value="1"/>
</dbReference>
<dbReference type="UniPathway" id="UPA00219"/>
<protein>
    <recommendedName>
        <fullName evidence="16">UDP-N-acetylenolpyruvoylglucosamine reductase</fullName>
        <ecNumber evidence="16">1.3.1.98</ecNumber>
    </recommendedName>
    <alternativeName>
        <fullName evidence="16">UDP-N-acetylmuramate dehydrogenase</fullName>
    </alternativeName>
</protein>
<dbReference type="HAMAP" id="MF_00037">
    <property type="entry name" value="MurB"/>
    <property type="match status" value="1"/>
</dbReference>
<comment type="catalytic activity">
    <reaction evidence="15 16">
        <text>UDP-N-acetyl-alpha-D-muramate + NADP(+) = UDP-N-acetyl-3-O-(1-carboxyvinyl)-alpha-D-glucosamine + NADPH + H(+)</text>
        <dbReference type="Rhea" id="RHEA:12248"/>
        <dbReference type="ChEBI" id="CHEBI:15378"/>
        <dbReference type="ChEBI" id="CHEBI:57783"/>
        <dbReference type="ChEBI" id="CHEBI:58349"/>
        <dbReference type="ChEBI" id="CHEBI:68483"/>
        <dbReference type="ChEBI" id="CHEBI:70757"/>
        <dbReference type="EC" id="1.3.1.98"/>
    </reaction>
</comment>
<evidence type="ECO:0000256" key="2">
    <source>
        <dbReference type="ARBA" id="ARBA00003921"/>
    </source>
</evidence>
<evidence type="ECO:0000256" key="4">
    <source>
        <dbReference type="ARBA" id="ARBA00004752"/>
    </source>
</evidence>
<dbReference type="STRING" id="1503961.SAMN05421736_103229"/>
<dbReference type="GO" id="GO:0008762">
    <property type="term" value="F:UDP-N-acetylmuramate dehydrogenase activity"/>
    <property type="evidence" value="ECO:0007669"/>
    <property type="project" value="UniProtKB-UniRule"/>
</dbReference>
<comment type="pathway">
    <text evidence="4 16">Cell wall biogenesis; peptidoglycan biosynthesis.</text>
</comment>
<evidence type="ECO:0000256" key="11">
    <source>
        <dbReference type="ARBA" id="ARBA00022984"/>
    </source>
</evidence>
<dbReference type="PANTHER" id="PTHR21071">
    <property type="entry name" value="UDP-N-ACETYLENOLPYRUVOYLGLUCOSAMINE REDUCTASE"/>
    <property type="match status" value="1"/>
</dbReference>
<reference evidence="19" key="1">
    <citation type="submission" date="2016-10" db="EMBL/GenBank/DDBJ databases">
        <authorList>
            <person name="Varghese N."/>
            <person name="Submissions S."/>
        </authorList>
    </citation>
    <scope>NUCLEOTIDE SEQUENCE [LARGE SCALE GENOMIC DNA]</scope>
    <source>
        <strain evidence="19">SP</strain>
    </source>
</reference>
<dbReference type="PANTHER" id="PTHR21071:SF5">
    <property type="entry name" value="UDP-N-ACETYLENOLPYRUVOYLGLUCOSAMINE REDUCTASE"/>
    <property type="match status" value="1"/>
</dbReference>
<accession>A0A1H3MH53</accession>
<dbReference type="EMBL" id="FNPI01000003">
    <property type="protein sequence ID" value="SDY75966.1"/>
    <property type="molecule type" value="Genomic_DNA"/>
</dbReference>
<keyword evidence="11 16" id="KW-0573">Peptidoglycan synthesis</keyword>
<keyword evidence="7 16" id="KW-0285">Flavoprotein</keyword>
<dbReference type="SUPFAM" id="SSF56194">
    <property type="entry name" value="Uridine diphospho-N-Acetylenolpyruvylglucosamine reductase, MurB, C-terminal domain"/>
    <property type="match status" value="1"/>
</dbReference>
<evidence type="ECO:0000256" key="10">
    <source>
        <dbReference type="ARBA" id="ARBA00022960"/>
    </source>
</evidence>
<keyword evidence="13 16" id="KW-0131">Cell cycle</keyword>
<dbReference type="GO" id="GO:0008360">
    <property type="term" value="P:regulation of cell shape"/>
    <property type="evidence" value="ECO:0007669"/>
    <property type="project" value="UniProtKB-KW"/>
</dbReference>
<dbReference type="EC" id="1.3.1.98" evidence="16"/>
<comment type="function">
    <text evidence="2 16">Cell wall formation.</text>
</comment>
<evidence type="ECO:0000256" key="1">
    <source>
        <dbReference type="ARBA" id="ARBA00001974"/>
    </source>
</evidence>
<dbReference type="GO" id="GO:0071555">
    <property type="term" value="P:cell wall organization"/>
    <property type="evidence" value="ECO:0007669"/>
    <property type="project" value="UniProtKB-KW"/>
</dbReference>
<evidence type="ECO:0000256" key="13">
    <source>
        <dbReference type="ARBA" id="ARBA00023306"/>
    </source>
</evidence>
<dbReference type="OrthoDB" id="9804753at2"/>
<keyword evidence="5 16" id="KW-0963">Cytoplasm</keyword>
<evidence type="ECO:0000313" key="18">
    <source>
        <dbReference type="EMBL" id="SDY75966.1"/>
    </source>
</evidence>
<keyword evidence="14 16" id="KW-0961">Cell wall biogenesis/degradation</keyword>
<comment type="subcellular location">
    <subcellularLocation>
        <location evidence="3 16">Cytoplasm</location>
    </subcellularLocation>
</comment>
<evidence type="ECO:0000259" key="17">
    <source>
        <dbReference type="PROSITE" id="PS51387"/>
    </source>
</evidence>
<evidence type="ECO:0000256" key="6">
    <source>
        <dbReference type="ARBA" id="ARBA00022618"/>
    </source>
</evidence>
<evidence type="ECO:0000256" key="9">
    <source>
        <dbReference type="ARBA" id="ARBA00022857"/>
    </source>
</evidence>
<feature type="domain" description="FAD-binding PCMH-type" evidence="17">
    <location>
        <begin position="32"/>
        <end position="198"/>
    </location>
</feature>
<evidence type="ECO:0000256" key="12">
    <source>
        <dbReference type="ARBA" id="ARBA00023002"/>
    </source>
</evidence>
<feature type="active site" evidence="16">
    <location>
        <position position="177"/>
    </location>
</feature>
<dbReference type="InterPro" id="IPR011601">
    <property type="entry name" value="MurB_C"/>
</dbReference>
<organism evidence="18 19">
    <name type="scientific">Evansella caseinilytica</name>
    <dbReference type="NCBI Taxonomy" id="1503961"/>
    <lineage>
        <taxon>Bacteria</taxon>
        <taxon>Bacillati</taxon>
        <taxon>Bacillota</taxon>
        <taxon>Bacilli</taxon>
        <taxon>Bacillales</taxon>
        <taxon>Bacillaceae</taxon>
        <taxon>Evansella</taxon>
    </lineage>
</organism>
<comment type="similarity">
    <text evidence="16">Belongs to the MurB family.</text>
</comment>
<evidence type="ECO:0000256" key="7">
    <source>
        <dbReference type="ARBA" id="ARBA00022630"/>
    </source>
</evidence>
<dbReference type="InterPro" id="IPR003170">
    <property type="entry name" value="MurB"/>
</dbReference>
<dbReference type="Pfam" id="PF01565">
    <property type="entry name" value="FAD_binding_4"/>
    <property type="match status" value="1"/>
</dbReference>
<dbReference type="InterPro" id="IPR036635">
    <property type="entry name" value="MurB_C_sf"/>
</dbReference>
<dbReference type="InterPro" id="IPR036318">
    <property type="entry name" value="FAD-bd_PCMH-like_sf"/>
</dbReference>
<keyword evidence="8 16" id="KW-0274">FAD</keyword>
<name>A0A1H3MH53_9BACI</name>
<evidence type="ECO:0000256" key="8">
    <source>
        <dbReference type="ARBA" id="ARBA00022827"/>
    </source>
</evidence>
<keyword evidence="9 16" id="KW-0521">NADP</keyword>
<evidence type="ECO:0000313" key="19">
    <source>
        <dbReference type="Proteomes" id="UP000198935"/>
    </source>
</evidence>
<proteinExistence type="inferred from homology"/>
<dbReference type="Proteomes" id="UP000198935">
    <property type="component" value="Unassembled WGS sequence"/>
</dbReference>